<keyword evidence="2" id="KW-0732">Signal</keyword>
<proteinExistence type="predicted"/>
<evidence type="ECO:0000313" key="6">
    <source>
        <dbReference type="Proteomes" id="UP000269669"/>
    </source>
</evidence>
<reference evidence="5 6" key="1">
    <citation type="submission" date="2018-12" db="EMBL/GenBank/DDBJ databases">
        <title>Sequencing of bacterial isolates from soil warming experiment in Harvard Forest, Massachusetts, USA.</title>
        <authorList>
            <person name="Deangelis K."/>
        </authorList>
    </citation>
    <scope>NUCLEOTIDE SEQUENCE [LARGE SCALE GENOMIC DNA]</scope>
    <source>
        <strain evidence="5 6">EB153</strain>
    </source>
</reference>
<accession>A0A3R9Q7V6</accession>
<dbReference type="Gene3D" id="3.40.50.1820">
    <property type="entry name" value="alpha/beta hydrolase"/>
    <property type="match status" value="1"/>
</dbReference>
<dbReference type="EMBL" id="RSDW01000001">
    <property type="protein sequence ID" value="RSL14784.1"/>
    <property type="molecule type" value="Genomic_DNA"/>
</dbReference>
<keyword evidence="1" id="KW-0719">Serine esterase</keyword>
<dbReference type="InterPro" id="IPR054579">
    <property type="entry name" value="GCE-like_dom"/>
</dbReference>
<organism evidence="5 6">
    <name type="scientific">Edaphobacter aggregans</name>
    <dbReference type="NCBI Taxonomy" id="570835"/>
    <lineage>
        <taxon>Bacteria</taxon>
        <taxon>Pseudomonadati</taxon>
        <taxon>Acidobacteriota</taxon>
        <taxon>Terriglobia</taxon>
        <taxon>Terriglobales</taxon>
        <taxon>Acidobacteriaceae</taxon>
        <taxon>Edaphobacter</taxon>
    </lineage>
</organism>
<feature type="domain" description="4-O-methyl-glucuronoyl methylesterase-like" evidence="4">
    <location>
        <begin position="299"/>
        <end position="459"/>
    </location>
</feature>
<dbReference type="Pfam" id="PF22244">
    <property type="entry name" value="GCE_fung"/>
    <property type="match status" value="1"/>
</dbReference>
<dbReference type="InterPro" id="IPR029058">
    <property type="entry name" value="AB_hydrolase_fold"/>
</dbReference>
<evidence type="ECO:0000256" key="2">
    <source>
        <dbReference type="ARBA" id="ARBA00022729"/>
    </source>
</evidence>
<evidence type="ECO:0000313" key="5">
    <source>
        <dbReference type="EMBL" id="RSL14784.1"/>
    </source>
</evidence>
<evidence type="ECO:0000259" key="4">
    <source>
        <dbReference type="Pfam" id="PF22244"/>
    </source>
</evidence>
<keyword evidence="3" id="KW-0378">Hydrolase</keyword>
<keyword evidence="6" id="KW-1185">Reference proteome</keyword>
<protein>
    <recommendedName>
        <fullName evidence="4">4-O-methyl-glucuronoyl methylesterase-like domain-containing protein</fullName>
    </recommendedName>
</protein>
<name>A0A3R9Q7V6_9BACT</name>
<dbReference type="Proteomes" id="UP000269669">
    <property type="component" value="Unassembled WGS sequence"/>
</dbReference>
<dbReference type="AlphaFoldDB" id="A0A3R9Q7V6"/>
<gene>
    <name evidence="5" type="ORF">EDE15_0249</name>
</gene>
<comment type="caution">
    <text evidence="5">The sequence shown here is derived from an EMBL/GenBank/DDBJ whole genome shotgun (WGS) entry which is preliminary data.</text>
</comment>
<evidence type="ECO:0000256" key="3">
    <source>
        <dbReference type="ARBA" id="ARBA00022801"/>
    </source>
</evidence>
<dbReference type="GO" id="GO:0052689">
    <property type="term" value="F:carboxylic ester hydrolase activity"/>
    <property type="evidence" value="ECO:0007669"/>
    <property type="project" value="UniProtKB-KW"/>
</dbReference>
<sequence length="522" mass="55880">MFVQGLMKVFRLGAAVVFGGIGIAALGQQGGSKTMPAPVNFTADQDHQNMMDQLGVKALRPGPSGDEAAPNHANYDPALANPYPNLPDVLTLKNGTKVTTAEMWWKQRRPEIVEDLEREVYGRVPAHVPKVTWTVKVTDKEFVGRVPVIAKRLVGHVDNSEYPGINVDIAMTVVVPANAKGPVPVLMMFGRSALPSPAQPSEEELEKINAKLKALMAKDDPELQAIFAEHPAYNPIASQVPPFVFGPRPAGDPPSTTQLIADGWGYVAIDPASIQADNGAGITKGIIGLVNHGQPRKPEDWGALRAWAWGAARGLDYLETDPAVDAKHVGIEGVSRYGKAALVTLAFEPRFAMGLIGSSGKGGTTLLRRNWGEAVESLTGGEYYWMAGNFIKYGASEASFGSKNPGDLPVDSHELIALAAPRLVFISYGIPEQGDAKWLDHQGSFMAAVASQPVFRLLGAKDLGVPDDYHAAKMPPVNSGVLMVGDLAWRQHDGGHTDAPNMKYFIQWADGKIGHSAAATLP</sequence>
<dbReference type="SUPFAM" id="SSF53474">
    <property type="entry name" value="alpha/beta-Hydrolases"/>
    <property type="match status" value="1"/>
</dbReference>
<evidence type="ECO:0000256" key="1">
    <source>
        <dbReference type="ARBA" id="ARBA00022487"/>
    </source>
</evidence>